<name>A0A1V0TSN2_9ACTN</name>
<dbReference type="SUPFAM" id="SSF140453">
    <property type="entry name" value="EsxAB dimer-like"/>
    <property type="match status" value="1"/>
</dbReference>
<sequence length="248" mass="26309">MGFADVADPTGRLVAPKVDGDKEEPEGGIVKDLLSFGDVLSPSWVISKGLELAFDFNPVDEAKKLIAGDWEEYAECAKAWKAMGDFCEDLAENIRAGNRALDKSWNGNAADAAYIYFDTLAKDIADMKHSFNELKESYEKTTEAVWNTAEACGDLLQGILDTAAIVGLTALAGASTSFTLFGPVIAVGAVAGEIIAMINMWSKLTTAISELQTMLNGSIGLVTGISSSIEAKAVKFPLPGRAYDSPVA</sequence>
<dbReference type="InterPro" id="IPR036689">
    <property type="entry name" value="ESAT-6-like_sf"/>
</dbReference>
<proteinExistence type="predicted"/>
<dbReference type="AlphaFoldDB" id="A0A1V0TSN2"/>
<protein>
    <recommendedName>
        <fullName evidence="3">WXG100 family type VII secretion target</fullName>
    </recommendedName>
</protein>
<dbReference type="EMBL" id="CP020569">
    <property type="protein sequence ID" value="ARF55778.1"/>
    <property type="molecule type" value="Genomic_DNA"/>
</dbReference>
<keyword evidence="2" id="KW-1185">Reference proteome</keyword>
<organism evidence="1 2">
    <name type="scientific">Streptomyces gilvosporeus</name>
    <dbReference type="NCBI Taxonomy" id="553510"/>
    <lineage>
        <taxon>Bacteria</taxon>
        <taxon>Bacillati</taxon>
        <taxon>Actinomycetota</taxon>
        <taxon>Actinomycetes</taxon>
        <taxon>Kitasatosporales</taxon>
        <taxon>Streptomycetaceae</taxon>
        <taxon>Streptomyces</taxon>
    </lineage>
</organism>
<reference evidence="1 2" key="1">
    <citation type="submission" date="2017-04" db="EMBL/GenBank/DDBJ databases">
        <title>Complete Genome Sequence of Streptomyces gilvosporeus F607, a Capable Producer of Natamycin.</title>
        <authorList>
            <person name="Zong G."/>
            <person name="Zhong C."/>
            <person name="Fu J."/>
            <person name="Qin R."/>
            <person name="Cao G."/>
        </authorList>
    </citation>
    <scope>NUCLEOTIDE SEQUENCE [LARGE SCALE GENOMIC DNA]</scope>
    <source>
        <strain evidence="1 2">F607</strain>
    </source>
</reference>
<dbReference type="KEGG" id="sgv:B1H19_17745"/>
<dbReference type="RefSeq" id="WP_083105665.1">
    <property type="nucleotide sequence ID" value="NZ_CP020569.1"/>
</dbReference>
<accession>A0A1V0TSN2</accession>
<dbReference type="Proteomes" id="UP000192726">
    <property type="component" value="Chromosome"/>
</dbReference>
<dbReference type="STRING" id="553510.B1H19_17745"/>
<evidence type="ECO:0000313" key="2">
    <source>
        <dbReference type="Proteomes" id="UP000192726"/>
    </source>
</evidence>
<dbReference type="OrthoDB" id="3692598at2"/>
<gene>
    <name evidence="1" type="ORF">B1H19_17745</name>
</gene>
<evidence type="ECO:0000313" key="1">
    <source>
        <dbReference type="EMBL" id="ARF55778.1"/>
    </source>
</evidence>
<evidence type="ECO:0008006" key="3">
    <source>
        <dbReference type="Google" id="ProtNLM"/>
    </source>
</evidence>